<dbReference type="Proteomes" id="UP000480303">
    <property type="component" value="Unassembled WGS sequence"/>
</dbReference>
<protein>
    <submittedName>
        <fullName evidence="1">Uncharacterized protein</fullName>
    </submittedName>
</protein>
<gene>
    <name evidence="1" type="ORF">Hs30E_06260</name>
</gene>
<evidence type="ECO:0000313" key="1">
    <source>
        <dbReference type="EMBL" id="GFH42075.1"/>
    </source>
</evidence>
<reference evidence="1 2" key="1">
    <citation type="submission" date="2020-02" db="EMBL/GenBank/DDBJ databases">
        <title>Draft genome sequence of Lactococcus sp. Hs30E4-3.</title>
        <authorList>
            <person name="Noda S."/>
            <person name="Yuki M."/>
            <person name="Ohkuma M."/>
        </authorList>
    </citation>
    <scope>NUCLEOTIDE SEQUENCE [LARGE SCALE GENOMIC DNA]</scope>
    <source>
        <strain evidence="1 2">Hs30E4-3</strain>
    </source>
</reference>
<name>A0A6A0BBP0_9LACT</name>
<organism evidence="1 2">
    <name type="scientific">Pseudolactococcus hodotermopsidis</name>
    <dbReference type="NCBI Taxonomy" id="2709157"/>
    <lineage>
        <taxon>Bacteria</taxon>
        <taxon>Bacillati</taxon>
        <taxon>Bacillota</taxon>
        <taxon>Bacilli</taxon>
        <taxon>Lactobacillales</taxon>
        <taxon>Streptococcaceae</taxon>
        <taxon>Pseudolactococcus</taxon>
    </lineage>
</organism>
<accession>A0A6A0BBP0</accession>
<dbReference type="AlphaFoldDB" id="A0A6A0BBP0"/>
<evidence type="ECO:0000313" key="2">
    <source>
        <dbReference type="Proteomes" id="UP000480303"/>
    </source>
</evidence>
<sequence>MWECKNRIDNVNRKLENVNKILKELYRHIVSTGRETDIKFNKARKKA</sequence>
<dbReference type="EMBL" id="BLLI01000012">
    <property type="protein sequence ID" value="GFH42075.1"/>
    <property type="molecule type" value="Genomic_DNA"/>
</dbReference>
<keyword evidence="2" id="KW-1185">Reference proteome</keyword>
<proteinExistence type="predicted"/>
<comment type="caution">
    <text evidence="1">The sequence shown here is derived from an EMBL/GenBank/DDBJ whole genome shotgun (WGS) entry which is preliminary data.</text>
</comment>